<comment type="similarity">
    <text evidence="1">Belongs to the methyltransferase superfamily.</text>
</comment>
<keyword evidence="3" id="KW-0808">Transferase</keyword>
<feature type="domain" description="Methyltransferase" evidence="4">
    <location>
        <begin position="56"/>
        <end position="185"/>
    </location>
</feature>
<dbReference type="GO" id="GO:0032259">
    <property type="term" value="P:methylation"/>
    <property type="evidence" value="ECO:0007669"/>
    <property type="project" value="UniProtKB-KW"/>
</dbReference>
<dbReference type="InterPro" id="IPR029063">
    <property type="entry name" value="SAM-dependent_MTases_sf"/>
</dbReference>
<dbReference type="Pfam" id="PF13847">
    <property type="entry name" value="Methyltransf_31"/>
    <property type="match status" value="1"/>
</dbReference>
<dbReference type="InterPro" id="IPR051419">
    <property type="entry name" value="Lys/N-term_MeTrsfase_sf"/>
</dbReference>
<dbReference type="InterPro" id="IPR025714">
    <property type="entry name" value="Methyltranfer_dom"/>
</dbReference>
<gene>
    <name evidence="5" type="ORF">SteCoe_18667</name>
</gene>
<evidence type="ECO:0000259" key="4">
    <source>
        <dbReference type="Pfam" id="PF13847"/>
    </source>
</evidence>
<comment type="caution">
    <text evidence="5">The sequence shown here is derived from an EMBL/GenBank/DDBJ whole genome shotgun (WGS) entry which is preliminary data.</text>
</comment>
<dbReference type="AlphaFoldDB" id="A0A1R2BW12"/>
<evidence type="ECO:0000313" key="5">
    <source>
        <dbReference type="EMBL" id="OMJ80960.1"/>
    </source>
</evidence>
<dbReference type="FunFam" id="3.40.50.150:FF:000217">
    <property type="entry name" value="Methyltransferase protein 13"/>
    <property type="match status" value="1"/>
</dbReference>
<accession>A0A1R2BW12</accession>
<dbReference type="SUPFAM" id="SSF53335">
    <property type="entry name" value="S-adenosyl-L-methionine-dependent methyltransferases"/>
    <property type="match status" value="1"/>
</dbReference>
<dbReference type="Proteomes" id="UP000187209">
    <property type="component" value="Unassembled WGS sequence"/>
</dbReference>
<dbReference type="CDD" id="cd02440">
    <property type="entry name" value="AdoMet_MTases"/>
    <property type="match status" value="1"/>
</dbReference>
<evidence type="ECO:0000256" key="1">
    <source>
        <dbReference type="ARBA" id="ARBA00008361"/>
    </source>
</evidence>
<dbReference type="EMBL" id="MPUH01000400">
    <property type="protein sequence ID" value="OMJ80960.1"/>
    <property type="molecule type" value="Genomic_DNA"/>
</dbReference>
<keyword evidence="6" id="KW-1185">Reference proteome</keyword>
<dbReference type="PANTHER" id="PTHR12176:SF79">
    <property type="entry name" value="METHYLTRANSFERASE TYPE 11 DOMAIN-CONTAINING PROTEIN"/>
    <property type="match status" value="1"/>
</dbReference>
<dbReference type="PANTHER" id="PTHR12176">
    <property type="entry name" value="SAM-DEPENDENT METHYLTRANSFERASE SUPERFAMILY PROTEIN"/>
    <property type="match status" value="1"/>
</dbReference>
<evidence type="ECO:0000256" key="3">
    <source>
        <dbReference type="ARBA" id="ARBA00022679"/>
    </source>
</evidence>
<dbReference type="GO" id="GO:0008168">
    <property type="term" value="F:methyltransferase activity"/>
    <property type="evidence" value="ECO:0007669"/>
    <property type="project" value="UniProtKB-KW"/>
</dbReference>
<keyword evidence="2" id="KW-0489">Methyltransferase</keyword>
<evidence type="ECO:0000256" key="2">
    <source>
        <dbReference type="ARBA" id="ARBA00022603"/>
    </source>
</evidence>
<dbReference type="Gene3D" id="3.40.50.150">
    <property type="entry name" value="Vaccinia Virus protein VP39"/>
    <property type="match status" value="1"/>
</dbReference>
<reference evidence="5 6" key="1">
    <citation type="submission" date="2016-11" db="EMBL/GenBank/DDBJ databases">
        <title>The macronuclear genome of Stentor coeruleus: a giant cell with tiny introns.</title>
        <authorList>
            <person name="Slabodnick M."/>
            <person name="Ruby J.G."/>
            <person name="Reiff S.B."/>
            <person name="Swart E.C."/>
            <person name="Gosai S."/>
            <person name="Prabakaran S."/>
            <person name="Witkowska E."/>
            <person name="Larue G.E."/>
            <person name="Fisher S."/>
            <person name="Freeman R.M."/>
            <person name="Gunawardena J."/>
            <person name="Chu W."/>
            <person name="Stover N.A."/>
            <person name="Gregory B.D."/>
            <person name="Nowacki M."/>
            <person name="Derisi J."/>
            <person name="Roy S.W."/>
            <person name="Marshall W.F."/>
            <person name="Sood P."/>
        </authorList>
    </citation>
    <scope>NUCLEOTIDE SEQUENCE [LARGE SCALE GENOMIC DNA]</scope>
    <source>
        <strain evidence="5">WM001</strain>
    </source>
</reference>
<protein>
    <recommendedName>
        <fullName evidence="4">Methyltransferase domain-containing protein</fullName>
    </recommendedName>
</protein>
<dbReference type="OrthoDB" id="430254at2759"/>
<sequence>MGDDLELPDTFPDFSSREYWESRYSSENTSYDWLLPFSQLRNIILPRLHDNTQSEILIVGCGNSRIGEELYRDGFHNITNIDYSAAVIRQMLEKYREMEEMDFTEMNVCNIEFPPGCFDMVFDKCTLDCLLCGENSFQKASMMMQNVFRVLKPGGVYMLVSYGMPDARIGYLKNKFLNWTIEHAKIAKVPLEQFTSVELSQYHYIYICTKAYDSM</sequence>
<evidence type="ECO:0000313" key="6">
    <source>
        <dbReference type="Proteomes" id="UP000187209"/>
    </source>
</evidence>
<name>A0A1R2BW12_9CILI</name>
<organism evidence="5 6">
    <name type="scientific">Stentor coeruleus</name>
    <dbReference type="NCBI Taxonomy" id="5963"/>
    <lineage>
        <taxon>Eukaryota</taxon>
        <taxon>Sar</taxon>
        <taxon>Alveolata</taxon>
        <taxon>Ciliophora</taxon>
        <taxon>Postciliodesmatophora</taxon>
        <taxon>Heterotrichea</taxon>
        <taxon>Heterotrichida</taxon>
        <taxon>Stentoridae</taxon>
        <taxon>Stentor</taxon>
    </lineage>
</organism>
<proteinExistence type="inferred from homology"/>